<dbReference type="STRING" id="947166.A0A1D1W3S4"/>
<dbReference type="InterPro" id="IPR018247">
    <property type="entry name" value="EF_Hand_1_Ca_BS"/>
</dbReference>
<keyword evidence="1" id="KW-1133">Transmembrane helix</keyword>
<dbReference type="Pfam" id="PF04114">
    <property type="entry name" value="Gaa1"/>
    <property type="match status" value="1"/>
</dbReference>
<sequence>MGLLTDPGKSEQMAKLLAKNYAKLSALAYIVGLCWTFAIVDDHFTLRTYFSENALLPGLVEPAFTSTDEAFAKMQYKLLIDLQRKPDSHFPVDFLHDAFRKLGLEAYVHSYNYTLPGDGHKHGKSVYAILRASRANSQESMVLAAPYRSSKTEKVRTEGGIALLLALAHQFRFKHYWAKDIIFLVTENEHIGAKAWVEAYHGIDSSVVASEPLKDRAGAIQAAITAEIPGPNLDYVDARIVGINGQMPNLDLLNLVRLLCSQQQIPLVIQGNSQLLERTPQNMMGHYLRDLQTASAMVTSAASGQLEGNHGFFQQFNIQSLTLRGLKKDANRNGRIGFLDLGIAFEGICRSLNNLLERFHQSFFFYIMPATQRFVSIGLYMPPLGILVLPLVLTALHLWSKGSFPVGEGNAAGGSSTVGTVLPWIVLSHAIGLGAFTVGLSALSTLPDTAAMMVGLGATLAVAFSTPVLTSRFLREADANLLHSLTLIELAVGLYALSMLNFSLALIVAMIAVPVAILQVPTNRTLRTLLGGLLLVTCPTLVMLGVKVWEGLRTGAVFSLNDLDKVKDEWLLPLSDLFMQYVVYGNWLSPVLCLFLLPVWVCTWMVYWTSG</sequence>
<comment type="caution">
    <text evidence="2">The sequence shown here is derived from an EMBL/GenBank/DDBJ whole genome shotgun (WGS) entry which is preliminary data.</text>
</comment>
<feature type="transmembrane region" description="Helical" evidence="1">
    <location>
        <begin position="377"/>
        <end position="400"/>
    </location>
</feature>
<organism evidence="2 3">
    <name type="scientific">Ramazzottius varieornatus</name>
    <name type="common">Water bear</name>
    <name type="synonym">Tardigrade</name>
    <dbReference type="NCBI Taxonomy" id="947166"/>
    <lineage>
        <taxon>Eukaryota</taxon>
        <taxon>Metazoa</taxon>
        <taxon>Ecdysozoa</taxon>
        <taxon>Tardigrada</taxon>
        <taxon>Eutardigrada</taxon>
        <taxon>Parachela</taxon>
        <taxon>Hypsibioidea</taxon>
        <taxon>Ramazzottiidae</taxon>
        <taxon>Ramazzottius</taxon>
    </lineage>
</organism>
<feature type="transmembrane region" description="Helical" evidence="1">
    <location>
        <begin position="490"/>
        <end position="517"/>
    </location>
</feature>
<feature type="transmembrane region" description="Helical" evidence="1">
    <location>
        <begin position="20"/>
        <end position="40"/>
    </location>
</feature>
<feature type="transmembrane region" description="Helical" evidence="1">
    <location>
        <begin position="420"/>
        <end position="443"/>
    </location>
</feature>
<name>A0A1D1W3S4_RAMVA</name>
<evidence type="ECO:0000313" key="2">
    <source>
        <dbReference type="EMBL" id="GAV06044.1"/>
    </source>
</evidence>
<accession>A0A1D1W3S4</accession>
<feature type="transmembrane region" description="Helical" evidence="1">
    <location>
        <begin position="450"/>
        <end position="470"/>
    </location>
</feature>
<dbReference type="PIRSF" id="PIRSF036762">
    <property type="entry name" value="GAA1"/>
    <property type="match status" value="1"/>
</dbReference>
<protein>
    <recommendedName>
        <fullName evidence="4">Glycosylphosphatidylinositol anchor attachment 1 protein</fullName>
    </recommendedName>
</protein>
<dbReference type="EMBL" id="BDGG01000013">
    <property type="protein sequence ID" value="GAV06044.1"/>
    <property type="molecule type" value="Genomic_DNA"/>
</dbReference>
<proteinExistence type="predicted"/>
<dbReference type="PANTHER" id="PTHR13304">
    <property type="entry name" value="GLYCOSYLPHOSPHATIDYLINOSITOL ANCHOR ATTACHMENT 1 PROTEIN"/>
    <property type="match status" value="1"/>
</dbReference>
<evidence type="ECO:0000256" key="1">
    <source>
        <dbReference type="SAM" id="Phobius"/>
    </source>
</evidence>
<dbReference type="Proteomes" id="UP000186922">
    <property type="component" value="Unassembled WGS sequence"/>
</dbReference>
<feature type="transmembrane region" description="Helical" evidence="1">
    <location>
        <begin position="587"/>
        <end position="608"/>
    </location>
</feature>
<dbReference type="Gene3D" id="3.40.630.10">
    <property type="entry name" value="Zn peptidases"/>
    <property type="match status" value="1"/>
</dbReference>
<feature type="transmembrane region" description="Helical" evidence="1">
    <location>
        <begin position="529"/>
        <end position="549"/>
    </location>
</feature>
<evidence type="ECO:0000313" key="3">
    <source>
        <dbReference type="Proteomes" id="UP000186922"/>
    </source>
</evidence>
<keyword evidence="3" id="KW-1185">Reference proteome</keyword>
<dbReference type="PROSITE" id="PS00018">
    <property type="entry name" value="EF_HAND_1"/>
    <property type="match status" value="1"/>
</dbReference>
<gene>
    <name evidence="2" type="primary">RvY_16083-1</name>
    <name evidence="2" type="synonym">RvY_16083.1</name>
    <name evidence="2" type="ORF">RvY_16083</name>
</gene>
<keyword evidence="1" id="KW-0472">Membrane</keyword>
<dbReference type="PANTHER" id="PTHR13304:SF0">
    <property type="entry name" value="GLYCOSYLPHOSPHATIDYLINOSITOL ANCHOR ATTACHMENT 1 PROTEIN"/>
    <property type="match status" value="1"/>
</dbReference>
<evidence type="ECO:0008006" key="4">
    <source>
        <dbReference type="Google" id="ProtNLM"/>
    </source>
</evidence>
<keyword evidence="1" id="KW-0812">Transmembrane</keyword>
<dbReference type="InterPro" id="IPR007246">
    <property type="entry name" value="Gaa1"/>
</dbReference>
<dbReference type="GO" id="GO:0042765">
    <property type="term" value="C:GPI-anchor transamidase complex"/>
    <property type="evidence" value="ECO:0007669"/>
    <property type="project" value="InterPro"/>
</dbReference>
<dbReference type="OrthoDB" id="445301at2759"/>
<dbReference type="GO" id="GO:0016255">
    <property type="term" value="P:attachment of GPI anchor to protein"/>
    <property type="evidence" value="ECO:0007669"/>
    <property type="project" value="TreeGrafter"/>
</dbReference>
<dbReference type="AlphaFoldDB" id="A0A1D1W3S4"/>
<reference evidence="2 3" key="1">
    <citation type="journal article" date="2016" name="Nat. Commun.">
        <title>Extremotolerant tardigrade genome and improved radiotolerance of human cultured cells by tardigrade-unique protein.</title>
        <authorList>
            <person name="Hashimoto T."/>
            <person name="Horikawa D.D."/>
            <person name="Saito Y."/>
            <person name="Kuwahara H."/>
            <person name="Kozuka-Hata H."/>
            <person name="Shin-I T."/>
            <person name="Minakuchi Y."/>
            <person name="Ohishi K."/>
            <person name="Motoyama A."/>
            <person name="Aizu T."/>
            <person name="Enomoto A."/>
            <person name="Kondo K."/>
            <person name="Tanaka S."/>
            <person name="Hara Y."/>
            <person name="Koshikawa S."/>
            <person name="Sagara H."/>
            <person name="Miura T."/>
            <person name="Yokobori S."/>
            <person name="Miyagawa K."/>
            <person name="Suzuki Y."/>
            <person name="Kubo T."/>
            <person name="Oyama M."/>
            <person name="Kohara Y."/>
            <person name="Fujiyama A."/>
            <person name="Arakawa K."/>
            <person name="Katayama T."/>
            <person name="Toyoda A."/>
            <person name="Kunieda T."/>
        </authorList>
    </citation>
    <scope>NUCLEOTIDE SEQUENCE [LARGE SCALE GENOMIC DNA]</scope>
    <source>
        <strain evidence="2 3">YOKOZUNA-1</strain>
    </source>
</reference>